<sequence length="98" mass="11024">MEESQKLKESGLLQHQLTDNLGQQVQALLKELGRHNDPSDEELDEMGPLPADNTDAVITQNLVLFCSIPSLQEQNEKLLIVHKLSAKKNKNTVDCFKK</sequence>
<protein>
    <recommendedName>
        <fullName evidence="2">NUA/TPR/MLP1-2-like domain-containing protein</fullName>
    </recommendedName>
</protein>
<dbReference type="OrthoDB" id="2978228at2759"/>
<dbReference type="InterPro" id="IPR057974">
    <property type="entry name" value="NUA/TPR/MLP1-2-like_dom"/>
</dbReference>
<dbReference type="EMBL" id="JAGFBS010000017">
    <property type="protein sequence ID" value="KAG6374555.1"/>
    <property type="molecule type" value="Genomic_DNA"/>
</dbReference>
<comment type="caution">
    <text evidence="3">The sequence shown here is derived from an EMBL/GenBank/DDBJ whole genome shotgun (WGS) entry which is preliminary data.</text>
</comment>
<gene>
    <name evidence="3" type="ORF">JVT61DRAFT_3901</name>
</gene>
<keyword evidence="4" id="KW-1185">Reference proteome</keyword>
<feature type="domain" description="NUA/TPR/MLP1-2-like" evidence="2">
    <location>
        <begin position="7"/>
        <end position="90"/>
    </location>
</feature>
<evidence type="ECO:0000256" key="1">
    <source>
        <dbReference type="SAM" id="MobiDB-lite"/>
    </source>
</evidence>
<feature type="region of interest" description="Disordered" evidence="1">
    <location>
        <begin position="32"/>
        <end position="52"/>
    </location>
</feature>
<reference evidence="3" key="1">
    <citation type="submission" date="2021-03" db="EMBL/GenBank/DDBJ databases">
        <title>Evolutionary innovations through gain and loss of genes in the ectomycorrhizal Boletales.</title>
        <authorList>
            <person name="Wu G."/>
            <person name="Miyauchi S."/>
            <person name="Morin E."/>
            <person name="Yang Z.-L."/>
            <person name="Xu J."/>
            <person name="Martin F.M."/>
        </authorList>
    </citation>
    <scope>NUCLEOTIDE SEQUENCE</scope>
    <source>
        <strain evidence="3">BR01</strain>
    </source>
</reference>
<evidence type="ECO:0000259" key="2">
    <source>
        <dbReference type="Pfam" id="PF25785"/>
    </source>
</evidence>
<evidence type="ECO:0000313" key="4">
    <source>
        <dbReference type="Proteomes" id="UP000683000"/>
    </source>
</evidence>
<dbReference type="Pfam" id="PF25785">
    <property type="entry name" value="TPR"/>
    <property type="match status" value="1"/>
</dbReference>
<evidence type="ECO:0000313" key="3">
    <source>
        <dbReference type="EMBL" id="KAG6374555.1"/>
    </source>
</evidence>
<organism evidence="3 4">
    <name type="scientific">Boletus reticuloceps</name>
    <dbReference type="NCBI Taxonomy" id="495285"/>
    <lineage>
        <taxon>Eukaryota</taxon>
        <taxon>Fungi</taxon>
        <taxon>Dikarya</taxon>
        <taxon>Basidiomycota</taxon>
        <taxon>Agaricomycotina</taxon>
        <taxon>Agaricomycetes</taxon>
        <taxon>Agaricomycetidae</taxon>
        <taxon>Boletales</taxon>
        <taxon>Boletineae</taxon>
        <taxon>Boletaceae</taxon>
        <taxon>Boletoideae</taxon>
        <taxon>Boletus</taxon>
    </lineage>
</organism>
<name>A0A8I3A9I4_9AGAM</name>
<dbReference type="Proteomes" id="UP000683000">
    <property type="component" value="Unassembled WGS sequence"/>
</dbReference>
<proteinExistence type="predicted"/>
<dbReference type="AlphaFoldDB" id="A0A8I3A9I4"/>
<accession>A0A8I3A9I4</accession>